<protein>
    <submittedName>
        <fullName evidence="2">Uncharacterized protein</fullName>
    </submittedName>
</protein>
<feature type="compositionally biased region" description="Acidic residues" evidence="1">
    <location>
        <begin position="51"/>
        <end position="70"/>
    </location>
</feature>
<keyword evidence="3" id="KW-1185">Reference proteome</keyword>
<accession>A0A5E4NTH0</accession>
<organism evidence="2 3">
    <name type="scientific">Cinara cedri</name>
    <dbReference type="NCBI Taxonomy" id="506608"/>
    <lineage>
        <taxon>Eukaryota</taxon>
        <taxon>Metazoa</taxon>
        <taxon>Ecdysozoa</taxon>
        <taxon>Arthropoda</taxon>
        <taxon>Hexapoda</taxon>
        <taxon>Insecta</taxon>
        <taxon>Pterygota</taxon>
        <taxon>Neoptera</taxon>
        <taxon>Paraneoptera</taxon>
        <taxon>Hemiptera</taxon>
        <taxon>Sternorrhyncha</taxon>
        <taxon>Aphidomorpha</taxon>
        <taxon>Aphidoidea</taxon>
        <taxon>Aphididae</taxon>
        <taxon>Lachninae</taxon>
        <taxon>Cinara</taxon>
    </lineage>
</organism>
<dbReference type="EMBL" id="CABPRJ010002416">
    <property type="protein sequence ID" value="VVC45844.1"/>
    <property type="molecule type" value="Genomic_DNA"/>
</dbReference>
<evidence type="ECO:0000313" key="3">
    <source>
        <dbReference type="Proteomes" id="UP000325440"/>
    </source>
</evidence>
<proteinExistence type="predicted"/>
<reference evidence="2 3" key="1">
    <citation type="submission" date="2019-08" db="EMBL/GenBank/DDBJ databases">
        <authorList>
            <person name="Alioto T."/>
            <person name="Alioto T."/>
            <person name="Gomez Garrido J."/>
        </authorList>
    </citation>
    <scope>NUCLEOTIDE SEQUENCE [LARGE SCALE GENOMIC DNA]</scope>
</reference>
<gene>
    <name evidence="2" type="ORF">CINCED_3A024244</name>
</gene>
<name>A0A5E4NTH0_9HEMI</name>
<dbReference type="AlphaFoldDB" id="A0A5E4NTH0"/>
<sequence length="70" mass="7947">MTQKFVKTDYRRKSKGDEPWGLFLAKPEDIVTKTAEEFCNRKMSGLFASNSDEDSPPDEEEEEAGDGEVE</sequence>
<dbReference type="Proteomes" id="UP000325440">
    <property type="component" value="Unassembled WGS sequence"/>
</dbReference>
<evidence type="ECO:0000313" key="2">
    <source>
        <dbReference type="EMBL" id="VVC45844.1"/>
    </source>
</evidence>
<feature type="region of interest" description="Disordered" evidence="1">
    <location>
        <begin position="45"/>
        <end position="70"/>
    </location>
</feature>
<evidence type="ECO:0000256" key="1">
    <source>
        <dbReference type="SAM" id="MobiDB-lite"/>
    </source>
</evidence>